<comment type="caution">
    <text evidence="8">The sequence shown here is derived from an EMBL/GenBank/DDBJ whole genome shotgun (WGS) entry which is preliminary data.</text>
</comment>
<dbReference type="PRINTS" id="PR00700">
    <property type="entry name" value="PRTYPHPHTASE"/>
</dbReference>
<gene>
    <name evidence="8" type="ORF">WR25_09852</name>
</gene>
<comment type="catalytic activity">
    <reaction evidence="4">
        <text>O-phospho-L-tyrosyl-[protein] + H2O = L-tyrosyl-[protein] + phosphate</text>
        <dbReference type="Rhea" id="RHEA:10684"/>
        <dbReference type="Rhea" id="RHEA-COMP:10136"/>
        <dbReference type="Rhea" id="RHEA-COMP:20101"/>
        <dbReference type="ChEBI" id="CHEBI:15377"/>
        <dbReference type="ChEBI" id="CHEBI:43474"/>
        <dbReference type="ChEBI" id="CHEBI:46858"/>
        <dbReference type="ChEBI" id="CHEBI:61978"/>
        <dbReference type="EC" id="3.1.3.48"/>
    </reaction>
</comment>
<feature type="region of interest" description="Disordered" evidence="5">
    <location>
        <begin position="1"/>
        <end position="48"/>
    </location>
</feature>
<dbReference type="EMBL" id="LIAE01010409">
    <property type="protein sequence ID" value="PAV61525.1"/>
    <property type="molecule type" value="Genomic_DNA"/>
</dbReference>
<dbReference type="OrthoDB" id="10253954at2759"/>
<dbReference type="PANTHER" id="PTHR19134">
    <property type="entry name" value="RECEPTOR-TYPE TYROSINE-PROTEIN PHOSPHATASE"/>
    <property type="match status" value="1"/>
</dbReference>
<accession>A0A2A2JIF2</accession>
<organism evidence="8 9">
    <name type="scientific">Diploscapter pachys</name>
    <dbReference type="NCBI Taxonomy" id="2018661"/>
    <lineage>
        <taxon>Eukaryota</taxon>
        <taxon>Metazoa</taxon>
        <taxon>Ecdysozoa</taxon>
        <taxon>Nematoda</taxon>
        <taxon>Chromadorea</taxon>
        <taxon>Rhabditida</taxon>
        <taxon>Rhabditina</taxon>
        <taxon>Rhabditomorpha</taxon>
        <taxon>Rhabditoidea</taxon>
        <taxon>Rhabditidae</taxon>
        <taxon>Diploscapter</taxon>
    </lineage>
</organism>
<dbReference type="SMART" id="SM00194">
    <property type="entry name" value="PTPc"/>
    <property type="match status" value="1"/>
</dbReference>
<dbReference type="SMART" id="SM00404">
    <property type="entry name" value="PTPc_motif"/>
    <property type="match status" value="1"/>
</dbReference>
<evidence type="ECO:0000256" key="1">
    <source>
        <dbReference type="ARBA" id="ARBA00013064"/>
    </source>
</evidence>
<evidence type="ECO:0000256" key="3">
    <source>
        <dbReference type="ARBA" id="ARBA00022912"/>
    </source>
</evidence>
<dbReference type="InterPro" id="IPR000242">
    <property type="entry name" value="PTP_cat"/>
</dbReference>
<keyword evidence="9" id="KW-1185">Reference proteome</keyword>
<keyword evidence="2" id="KW-0378">Hydrolase</keyword>
<dbReference type="InterPro" id="IPR016130">
    <property type="entry name" value="Tyr_Pase_AS"/>
</dbReference>
<dbReference type="FunFam" id="3.90.190.10:FF:000102">
    <property type="entry name" value="Receptor-type tyrosine-protein phosphatase"/>
    <property type="match status" value="1"/>
</dbReference>
<dbReference type="Pfam" id="PF00102">
    <property type="entry name" value="Y_phosphatase"/>
    <property type="match status" value="1"/>
</dbReference>
<feature type="compositionally biased region" description="Pro residues" evidence="5">
    <location>
        <begin position="460"/>
        <end position="473"/>
    </location>
</feature>
<sequence length="491" mass="55169">MMASIKDPPNENAAAGRLEQNDIPPEPPRMIGSSNPFGTTAQSDPFADPFSLPDVPPKPSMPIQNENIPRPTTVAYQAHQQASNINASLISPPSLANGNLIDFGESAPASTAIGSVIGNGSMSQDEILYQFIEYEKNLKLNDLYRDFGQIRQEQDSLRNHPSFSNNVAGSPQHVIRNRYRDILPYDHNRVEISKDEENEDGYMNASKIELPNGRMTFIAAQAPLPSTLDEWWRMIEEQDVRLIIMLCNLNEMGKIKCERYWPERKGEHIVFGDYEVCLEDEEEFKREEFVLRTLKVEKTDGSKPAWIVHQLHYLDWPDHSCPSGERQLLNTIVKMNEIYDTYSQDSPVIVHCSAGVGRTGTIIAVNHLKEQIDKGAVTKVDLHDLVMSLRKQRASMVQTADQYHFVHKCLAYYCKQKLGLIDEDEKEEESLPAVPPRPIPLYDNVPGDDDNASIASSAPSEPPVFPLEPPVQPLGPESLEETMQQSSAAHI</sequence>
<dbReference type="PROSITE" id="PS00383">
    <property type="entry name" value="TYR_PHOSPHATASE_1"/>
    <property type="match status" value="1"/>
</dbReference>
<protein>
    <recommendedName>
        <fullName evidence="1">protein-tyrosine-phosphatase</fullName>
        <ecNumber evidence="1">3.1.3.48</ecNumber>
    </recommendedName>
</protein>
<dbReference type="PROSITE" id="PS50055">
    <property type="entry name" value="TYR_PHOSPHATASE_PTP"/>
    <property type="match status" value="1"/>
</dbReference>
<feature type="domain" description="Tyrosine specific protein phosphatases" evidence="7">
    <location>
        <begin position="326"/>
        <end position="404"/>
    </location>
</feature>
<dbReference type="AlphaFoldDB" id="A0A2A2JIF2"/>
<proteinExistence type="predicted"/>
<reference evidence="8 9" key="1">
    <citation type="journal article" date="2017" name="Curr. Biol.">
        <title>Genome architecture and evolution of a unichromosomal asexual nematode.</title>
        <authorList>
            <person name="Fradin H."/>
            <person name="Zegar C."/>
            <person name="Gutwein M."/>
            <person name="Lucas J."/>
            <person name="Kovtun M."/>
            <person name="Corcoran D."/>
            <person name="Baugh L.R."/>
            <person name="Kiontke K."/>
            <person name="Gunsalus K."/>
            <person name="Fitch D.H."/>
            <person name="Piano F."/>
        </authorList>
    </citation>
    <scope>NUCLEOTIDE SEQUENCE [LARGE SCALE GENOMIC DNA]</scope>
    <source>
        <strain evidence="8">PF1309</strain>
    </source>
</reference>
<dbReference type="PROSITE" id="PS50056">
    <property type="entry name" value="TYR_PHOSPHATASE_2"/>
    <property type="match status" value="1"/>
</dbReference>
<dbReference type="STRING" id="2018661.A0A2A2JIF2"/>
<feature type="domain" description="Tyrosine-protein phosphatase" evidence="6">
    <location>
        <begin position="143"/>
        <end position="413"/>
    </location>
</feature>
<evidence type="ECO:0000256" key="5">
    <source>
        <dbReference type="SAM" id="MobiDB-lite"/>
    </source>
</evidence>
<dbReference type="InterPro" id="IPR000387">
    <property type="entry name" value="Tyr_Pase_dom"/>
</dbReference>
<dbReference type="GO" id="GO:0004725">
    <property type="term" value="F:protein tyrosine phosphatase activity"/>
    <property type="evidence" value="ECO:0007669"/>
    <property type="project" value="UniProtKB-EC"/>
</dbReference>
<evidence type="ECO:0000256" key="4">
    <source>
        <dbReference type="ARBA" id="ARBA00051722"/>
    </source>
</evidence>
<dbReference type="EC" id="3.1.3.48" evidence="1"/>
<dbReference type="GO" id="GO:0045202">
    <property type="term" value="C:synapse"/>
    <property type="evidence" value="ECO:0007669"/>
    <property type="project" value="UniProtKB-ARBA"/>
</dbReference>
<dbReference type="InterPro" id="IPR029021">
    <property type="entry name" value="Prot-tyrosine_phosphatase-like"/>
</dbReference>
<name>A0A2A2JIF2_9BILA</name>
<evidence type="ECO:0000313" key="9">
    <source>
        <dbReference type="Proteomes" id="UP000218231"/>
    </source>
</evidence>
<evidence type="ECO:0000259" key="6">
    <source>
        <dbReference type="PROSITE" id="PS50055"/>
    </source>
</evidence>
<dbReference type="EMBL" id="LIAE01010409">
    <property type="protein sequence ID" value="PAV61526.1"/>
    <property type="molecule type" value="Genomic_DNA"/>
</dbReference>
<dbReference type="Proteomes" id="UP000218231">
    <property type="component" value="Unassembled WGS sequence"/>
</dbReference>
<feature type="region of interest" description="Disordered" evidence="5">
    <location>
        <begin position="427"/>
        <end position="491"/>
    </location>
</feature>
<evidence type="ECO:0000256" key="2">
    <source>
        <dbReference type="ARBA" id="ARBA00022801"/>
    </source>
</evidence>
<dbReference type="PANTHER" id="PTHR19134:SF543">
    <property type="entry name" value="PROTEIN-TYROSINE-PHOSPHATASE"/>
    <property type="match status" value="1"/>
</dbReference>
<feature type="compositionally biased region" description="Polar residues" evidence="5">
    <location>
        <begin position="481"/>
        <end position="491"/>
    </location>
</feature>
<keyword evidence="3" id="KW-0904">Protein phosphatase</keyword>
<dbReference type="InterPro" id="IPR003595">
    <property type="entry name" value="Tyr_Pase_cat"/>
</dbReference>
<evidence type="ECO:0000259" key="7">
    <source>
        <dbReference type="PROSITE" id="PS50056"/>
    </source>
</evidence>
<dbReference type="CDD" id="cd00047">
    <property type="entry name" value="PTPc"/>
    <property type="match status" value="1"/>
</dbReference>
<dbReference type="SUPFAM" id="SSF52799">
    <property type="entry name" value="(Phosphotyrosine protein) phosphatases II"/>
    <property type="match status" value="1"/>
</dbReference>
<evidence type="ECO:0000313" key="8">
    <source>
        <dbReference type="EMBL" id="PAV61526.1"/>
    </source>
</evidence>
<dbReference type="Gene3D" id="3.90.190.10">
    <property type="entry name" value="Protein tyrosine phosphatase superfamily"/>
    <property type="match status" value="1"/>
</dbReference>
<feature type="compositionally biased region" description="Polar residues" evidence="5">
    <location>
        <begin position="32"/>
        <end position="43"/>
    </location>
</feature>
<dbReference type="InterPro" id="IPR050348">
    <property type="entry name" value="Protein-Tyr_Phosphatase"/>
</dbReference>